<dbReference type="SUPFAM" id="SSF54928">
    <property type="entry name" value="RNA-binding domain, RBD"/>
    <property type="match status" value="1"/>
</dbReference>
<dbReference type="InterPro" id="IPR000504">
    <property type="entry name" value="RRM_dom"/>
</dbReference>
<dbReference type="GO" id="GO:0008270">
    <property type="term" value="F:zinc ion binding"/>
    <property type="evidence" value="ECO:0007669"/>
    <property type="project" value="UniProtKB-KW"/>
</dbReference>
<keyword evidence="1" id="KW-0479">Metal-binding</keyword>
<evidence type="ECO:0000256" key="7">
    <source>
        <dbReference type="SAM" id="MobiDB-lite"/>
    </source>
</evidence>
<dbReference type="PROSITE" id="PS50102">
    <property type="entry name" value="RRM"/>
    <property type="match status" value="2"/>
</dbReference>
<evidence type="ECO:0000313" key="9">
    <source>
        <dbReference type="EnsemblPlants" id="ONIVA07G18560.1"/>
    </source>
</evidence>
<protein>
    <recommendedName>
        <fullName evidence="8">RRM domain-containing protein</fullName>
    </recommendedName>
</protein>
<dbReference type="GO" id="GO:0003723">
    <property type="term" value="F:RNA binding"/>
    <property type="evidence" value="ECO:0007669"/>
    <property type="project" value="UniProtKB-UniRule"/>
</dbReference>
<dbReference type="Gramene" id="ONIVA07G18560.1">
    <property type="protein sequence ID" value="ONIVA07G18560.1"/>
    <property type="gene ID" value="ONIVA07G18560"/>
</dbReference>
<evidence type="ECO:0000256" key="2">
    <source>
        <dbReference type="ARBA" id="ARBA00022771"/>
    </source>
</evidence>
<feature type="domain" description="RRM" evidence="8">
    <location>
        <begin position="154"/>
        <end position="233"/>
    </location>
</feature>
<proteinExistence type="predicted"/>
<evidence type="ECO:0000256" key="4">
    <source>
        <dbReference type="ARBA" id="ARBA00022884"/>
    </source>
</evidence>
<dbReference type="HOGENOM" id="CLU_577957_0_0_1"/>
<dbReference type="InterPro" id="IPR012677">
    <property type="entry name" value="Nucleotide-bd_a/b_plait_sf"/>
</dbReference>
<dbReference type="AlphaFoldDB" id="A0A0E0I2W5"/>
<sequence>MYVLERGAYAPMSTGFAAQAKLDQLEPSCANAIVQYANISKPSWISWYAFSARDEAIQALINEMKSYYMRFPPIQHLQQLPLLQSPSTRYDYESPSLYLEPQFQSLNIPGDGLPRDYLNAQVNVLGSGVHEMHNQRQSHPRGRQRDFFGEGPDFTIYITINFDGGRLTKENIWDYFKKFGPVINVYLSCKPGNEKYTFGFVTFENADMVSLLLSKSTPHFIFGVKVRVKRYLEWTKQEQRKLPQENDHFDNVAHRTSCANAFDGMPRDYLNAQVLGSGVPELHNQRQSHPRGSQRDFFGHNQRQSHPHGSQRDFFGQSTEFTIYITIAKNILTWKNIRDYFKKFGPVINVYIPFKPDNEKHTFGFVTFENDDTVGLLLSKSTSHSISGVELPQRNDRFDNVAHRTSCDNAIEGHSGQKMPNFIELSQETLTHQFGDFDSPLTHNLSEKKTESPEDDHATKESNVDESSEFPAM</sequence>
<reference evidence="9" key="1">
    <citation type="submission" date="2015-04" db="UniProtKB">
        <authorList>
            <consortium name="EnsemblPlants"/>
        </authorList>
    </citation>
    <scope>IDENTIFICATION</scope>
    <source>
        <strain evidence="9">SL10</strain>
    </source>
</reference>
<dbReference type="GO" id="GO:0003677">
    <property type="term" value="F:DNA binding"/>
    <property type="evidence" value="ECO:0007669"/>
    <property type="project" value="UniProtKB-KW"/>
</dbReference>
<accession>A0A0E0I2W5</accession>
<keyword evidence="3" id="KW-0862">Zinc</keyword>
<keyword evidence="5" id="KW-0238">DNA-binding</keyword>
<feature type="compositionally biased region" description="Acidic residues" evidence="7">
    <location>
        <begin position="464"/>
        <end position="473"/>
    </location>
</feature>
<evidence type="ECO:0000256" key="1">
    <source>
        <dbReference type="ARBA" id="ARBA00022723"/>
    </source>
</evidence>
<keyword evidence="10" id="KW-1185">Reference proteome</keyword>
<dbReference type="Gene3D" id="3.30.70.330">
    <property type="match status" value="2"/>
</dbReference>
<dbReference type="Proteomes" id="UP000006591">
    <property type="component" value="Chromosome 7"/>
</dbReference>
<evidence type="ECO:0000256" key="6">
    <source>
        <dbReference type="PROSITE-ProRule" id="PRU00176"/>
    </source>
</evidence>
<feature type="domain" description="RRM" evidence="8">
    <location>
        <begin position="321"/>
        <end position="406"/>
    </location>
</feature>
<dbReference type="PANTHER" id="PTHR24009">
    <property type="entry name" value="RNA-BINDING (RRM/RBD/RNP MOTIFS)"/>
    <property type="match status" value="1"/>
</dbReference>
<dbReference type="SMART" id="SM00360">
    <property type="entry name" value="RRM"/>
    <property type="match status" value="2"/>
</dbReference>
<dbReference type="EnsemblPlants" id="ONIVA07G18560.1">
    <property type="protein sequence ID" value="ONIVA07G18560.1"/>
    <property type="gene ID" value="ONIVA07G18560"/>
</dbReference>
<feature type="compositionally biased region" description="Basic and acidic residues" evidence="7">
    <location>
        <begin position="445"/>
        <end position="463"/>
    </location>
</feature>
<dbReference type="Pfam" id="PF00076">
    <property type="entry name" value="RRM_1"/>
    <property type="match status" value="2"/>
</dbReference>
<name>A0A0E0I2W5_ORYNI</name>
<keyword evidence="4 6" id="KW-0694">RNA-binding</keyword>
<reference evidence="9" key="2">
    <citation type="submission" date="2018-04" db="EMBL/GenBank/DDBJ databases">
        <title>OnivRS2 (Oryza nivara Reference Sequence Version 2).</title>
        <authorList>
            <person name="Zhang J."/>
            <person name="Kudrna D."/>
            <person name="Lee S."/>
            <person name="Talag J."/>
            <person name="Rajasekar S."/>
            <person name="Welchert J."/>
            <person name="Hsing Y.-I."/>
            <person name="Wing R.A."/>
        </authorList>
    </citation>
    <scope>NUCLEOTIDE SEQUENCE [LARGE SCALE GENOMIC DNA]</scope>
    <source>
        <strain evidence="9">SL10</strain>
    </source>
</reference>
<evidence type="ECO:0000256" key="5">
    <source>
        <dbReference type="ARBA" id="ARBA00023125"/>
    </source>
</evidence>
<dbReference type="PANTHER" id="PTHR24009:SF0">
    <property type="entry name" value="ZINC FINGER CCCH DOMAIN-CONTAINING PROTEIN 18"/>
    <property type="match status" value="1"/>
</dbReference>
<dbReference type="InterPro" id="IPR035979">
    <property type="entry name" value="RBD_domain_sf"/>
</dbReference>
<evidence type="ECO:0000256" key="3">
    <source>
        <dbReference type="ARBA" id="ARBA00022833"/>
    </source>
</evidence>
<organism evidence="9">
    <name type="scientific">Oryza nivara</name>
    <name type="common">Indian wild rice</name>
    <name type="synonym">Oryza sativa f. spontanea</name>
    <dbReference type="NCBI Taxonomy" id="4536"/>
    <lineage>
        <taxon>Eukaryota</taxon>
        <taxon>Viridiplantae</taxon>
        <taxon>Streptophyta</taxon>
        <taxon>Embryophyta</taxon>
        <taxon>Tracheophyta</taxon>
        <taxon>Spermatophyta</taxon>
        <taxon>Magnoliopsida</taxon>
        <taxon>Liliopsida</taxon>
        <taxon>Poales</taxon>
        <taxon>Poaceae</taxon>
        <taxon>BOP clade</taxon>
        <taxon>Oryzoideae</taxon>
        <taxon>Oryzeae</taxon>
        <taxon>Oryzinae</taxon>
        <taxon>Oryza</taxon>
    </lineage>
</organism>
<dbReference type="STRING" id="4536.A0A0E0I2W5"/>
<keyword evidence="2" id="KW-0863">Zinc-finger</keyword>
<evidence type="ECO:0000259" key="8">
    <source>
        <dbReference type="PROSITE" id="PS50102"/>
    </source>
</evidence>
<feature type="region of interest" description="Disordered" evidence="7">
    <location>
        <begin position="282"/>
        <end position="312"/>
    </location>
</feature>
<dbReference type="OMA" id="CANAIVQ"/>
<feature type="region of interest" description="Disordered" evidence="7">
    <location>
        <begin position="436"/>
        <end position="473"/>
    </location>
</feature>
<evidence type="ECO:0000313" key="10">
    <source>
        <dbReference type="Proteomes" id="UP000006591"/>
    </source>
</evidence>